<comment type="caution">
    <text evidence="1">The sequence shown here is derived from an EMBL/GenBank/DDBJ whole genome shotgun (WGS) entry which is preliminary data.</text>
</comment>
<name>A0AAV4MJP8_CAEEX</name>
<protein>
    <submittedName>
        <fullName evidence="1">Uncharacterized protein</fullName>
    </submittedName>
</protein>
<evidence type="ECO:0000313" key="1">
    <source>
        <dbReference type="EMBL" id="GIX72452.1"/>
    </source>
</evidence>
<keyword evidence="2" id="KW-1185">Reference proteome</keyword>
<accession>A0AAV4MJP8</accession>
<sequence>MRHLNSIAILLRSGKNNFNLIGLPPPCCGIHLQGLESCSVSAASSVNELLALTSYVISGNEECRLCASRSSAGLSQSG</sequence>
<evidence type="ECO:0000313" key="2">
    <source>
        <dbReference type="Proteomes" id="UP001054945"/>
    </source>
</evidence>
<dbReference type="EMBL" id="BPLR01019847">
    <property type="protein sequence ID" value="GIX72452.1"/>
    <property type="molecule type" value="Genomic_DNA"/>
</dbReference>
<dbReference type="AlphaFoldDB" id="A0AAV4MJP8"/>
<proteinExistence type="predicted"/>
<organism evidence="1 2">
    <name type="scientific">Caerostris extrusa</name>
    <name type="common">Bark spider</name>
    <name type="synonym">Caerostris bankana</name>
    <dbReference type="NCBI Taxonomy" id="172846"/>
    <lineage>
        <taxon>Eukaryota</taxon>
        <taxon>Metazoa</taxon>
        <taxon>Ecdysozoa</taxon>
        <taxon>Arthropoda</taxon>
        <taxon>Chelicerata</taxon>
        <taxon>Arachnida</taxon>
        <taxon>Araneae</taxon>
        <taxon>Araneomorphae</taxon>
        <taxon>Entelegynae</taxon>
        <taxon>Araneoidea</taxon>
        <taxon>Araneidae</taxon>
        <taxon>Caerostris</taxon>
    </lineage>
</organism>
<dbReference type="Proteomes" id="UP001054945">
    <property type="component" value="Unassembled WGS sequence"/>
</dbReference>
<reference evidence="1 2" key="1">
    <citation type="submission" date="2021-06" db="EMBL/GenBank/DDBJ databases">
        <title>Caerostris extrusa draft genome.</title>
        <authorList>
            <person name="Kono N."/>
            <person name="Arakawa K."/>
        </authorList>
    </citation>
    <scope>NUCLEOTIDE SEQUENCE [LARGE SCALE GENOMIC DNA]</scope>
</reference>
<gene>
    <name evidence="1" type="ORF">CEXT_734841</name>
</gene>